<name>A0ABU8UET5_9ACTN</name>
<keyword evidence="1" id="KW-0472">Membrane</keyword>
<proteinExistence type="predicted"/>
<keyword evidence="1" id="KW-0812">Transmembrane</keyword>
<keyword evidence="1" id="KW-1133">Transmembrane helix</keyword>
<feature type="transmembrane region" description="Helical" evidence="1">
    <location>
        <begin position="60"/>
        <end position="81"/>
    </location>
</feature>
<evidence type="ECO:0000313" key="2">
    <source>
        <dbReference type="EMBL" id="MEJ8646410.1"/>
    </source>
</evidence>
<feature type="transmembrane region" description="Helical" evidence="1">
    <location>
        <begin position="6"/>
        <end position="25"/>
    </location>
</feature>
<dbReference type="EMBL" id="JBBKAM010000005">
    <property type="protein sequence ID" value="MEJ8646410.1"/>
    <property type="molecule type" value="Genomic_DNA"/>
</dbReference>
<organism evidence="2 3">
    <name type="scientific">Streptomyces caledonius</name>
    <dbReference type="NCBI Taxonomy" id="3134107"/>
    <lineage>
        <taxon>Bacteria</taxon>
        <taxon>Bacillati</taxon>
        <taxon>Actinomycetota</taxon>
        <taxon>Actinomycetes</taxon>
        <taxon>Kitasatosporales</taxon>
        <taxon>Streptomycetaceae</taxon>
        <taxon>Streptomyces</taxon>
    </lineage>
</organism>
<protein>
    <submittedName>
        <fullName evidence="2">Uncharacterized protein</fullName>
    </submittedName>
</protein>
<dbReference type="Proteomes" id="UP001382904">
    <property type="component" value="Unassembled WGS sequence"/>
</dbReference>
<sequence length="106" mass="10960">MLLIYAAFALGIVVAPGALLGYVLVLASGRLPRGARIGSLLALAAGSAPLWLLWEAVSVAGRPIAAISFTATLISGFVFLGRDSQRRLALRVPAPAWPGMPPADPK</sequence>
<comment type="caution">
    <text evidence="2">The sequence shown here is derived from an EMBL/GenBank/DDBJ whole genome shotgun (WGS) entry which is preliminary data.</text>
</comment>
<accession>A0ABU8UET5</accession>
<keyword evidence="3" id="KW-1185">Reference proteome</keyword>
<gene>
    <name evidence="2" type="ORF">WKI68_44380</name>
</gene>
<reference evidence="2 3" key="1">
    <citation type="submission" date="2024-03" db="EMBL/GenBank/DDBJ databases">
        <title>Novel Streptomyces species of biotechnological and ecological value are a feature of Machair soil.</title>
        <authorList>
            <person name="Prole J.R."/>
            <person name="Goodfellow M."/>
            <person name="Allenby N."/>
            <person name="Ward A.C."/>
        </authorList>
    </citation>
    <scope>NUCLEOTIDE SEQUENCE [LARGE SCALE GENOMIC DNA]</scope>
    <source>
        <strain evidence="2 3">MS1.HAVA.3</strain>
    </source>
</reference>
<evidence type="ECO:0000256" key="1">
    <source>
        <dbReference type="SAM" id="Phobius"/>
    </source>
</evidence>
<evidence type="ECO:0000313" key="3">
    <source>
        <dbReference type="Proteomes" id="UP001382904"/>
    </source>
</evidence>
<feature type="transmembrane region" description="Helical" evidence="1">
    <location>
        <begin position="37"/>
        <end position="54"/>
    </location>
</feature>